<accession>A0A7J6LMP6</accession>
<name>A0A7J6LMP6_PEROL</name>
<dbReference type="Proteomes" id="UP000572268">
    <property type="component" value="Unassembled WGS sequence"/>
</dbReference>
<dbReference type="EMBL" id="JABANN010000384">
    <property type="protein sequence ID" value="KAF4660569.1"/>
    <property type="molecule type" value="Genomic_DNA"/>
</dbReference>
<gene>
    <name evidence="1" type="ORF">FOL46_006080</name>
</gene>
<evidence type="ECO:0000313" key="1">
    <source>
        <dbReference type="EMBL" id="KAF4660569.1"/>
    </source>
</evidence>
<protein>
    <submittedName>
        <fullName evidence="1">Uncharacterized protein</fullName>
    </submittedName>
</protein>
<proteinExistence type="predicted"/>
<dbReference type="AlphaFoldDB" id="A0A7J6LMP6"/>
<organism evidence="1 2">
    <name type="scientific">Perkinsus olseni</name>
    <name type="common">Perkinsus atlanticus</name>
    <dbReference type="NCBI Taxonomy" id="32597"/>
    <lineage>
        <taxon>Eukaryota</taxon>
        <taxon>Sar</taxon>
        <taxon>Alveolata</taxon>
        <taxon>Perkinsozoa</taxon>
        <taxon>Perkinsea</taxon>
        <taxon>Perkinsida</taxon>
        <taxon>Perkinsidae</taxon>
        <taxon>Perkinsus</taxon>
    </lineage>
</organism>
<reference evidence="1 2" key="1">
    <citation type="submission" date="2020-04" db="EMBL/GenBank/DDBJ databases">
        <title>Perkinsus olseni comparative genomics.</title>
        <authorList>
            <person name="Bogema D.R."/>
        </authorList>
    </citation>
    <scope>NUCLEOTIDE SEQUENCE [LARGE SCALE GENOMIC DNA]</scope>
    <source>
        <strain evidence="1">ATCC PRA-31</strain>
    </source>
</reference>
<sequence length="99" mass="11263">MADLEVLISNHLDAHPYIPQSLDNLPRIGGEGPFRNVIGYVDVFPIRICRPKVDQNCYYQPKYKSHVIKVQAVVDTQGRIIHGPTQQKAYGRPGVCYRE</sequence>
<comment type="caution">
    <text evidence="1">The sequence shown here is derived from an EMBL/GenBank/DDBJ whole genome shotgun (WGS) entry which is preliminary data.</text>
</comment>
<evidence type="ECO:0000313" key="2">
    <source>
        <dbReference type="Proteomes" id="UP000572268"/>
    </source>
</evidence>